<dbReference type="AlphaFoldDB" id="A0A813M7L6"/>
<dbReference type="Proteomes" id="UP000663879">
    <property type="component" value="Unassembled WGS sequence"/>
</dbReference>
<sequence>MFNYKSTLTPSNSENFTNKFDKLAIDREEGLNDKKKLQKVSFIPKINSIDLPIIYNQKKCKNFTSHSFTNLTTKKSSKPIQSNLSVNSEKNESINKEIEKIIKYYPSILIRRQKKSNLPKSKSSYLIPKNRKSNNERKQVEKLSIDSNIYYGDLSKNL</sequence>
<comment type="caution">
    <text evidence="2">The sequence shown here is derived from an EMBL/GenBank/DDBJ whole genome shotgun (WGS) entry which is preliminary data.</text>
</comment>
<protein>
    <submittedName>
        <fullName evidence="2">Uncharacterized protein</fullName>
    </submittedName>
</protein>
<evidence type="ECO:0000313" key="3">
    <source>
        <dbReference type="Proteomes" id="UP000663879"/>
    </source>
</evidence>
<organism evidence="2 3">
    <name type="scientific">Brachionus calyciflorus</name>
    <dbReference type="NCBI Taxonomy" id="104777"/>
    <lineage>
        <taxon>Eukaryota</taxon>
        <taxon>Metazoa</taxon>
        <taxon>Spiralia</taxon>
        <taxon>Gnathifera</taxon>
        <taxon>Rotifera</taxon>
        <taxon>Eurotatoria</taxon>
        <taxon>Monogononta</taxon>
        <taxon>Pseudotrocha</taxon>
        <taxon>Ploima</taxon>
        <taxon>Brachionidae</taxon>
        <taxon>Brachionus</taxon>
    </lineage>
</organism>
<dbReference type="EMBL" id="CAJNOC010000035">
    <property type="protein sequence ID" value="CAF0708687.1"/>
    <property type="molecule type" value="Genomic_DNA"/>
</dbReference>
<name>A0A813M7L6_9BILA</name>
<feature type="region of interest" description="Disordered" evidence="1">
    <location>
        <begin position="120"/>
        <end position="139"/>
    </location>
</feature>
<proteinExistence type="predicted"/>
<keyword evidence="3" id="KW-1185">Reference proteome</keyword>
<evidence type="ECO:0000313" key="2">
    <source>
        <dbReference type="EMBL" id="CAF0708687.1"/>
    </source>
</evidence>
<accession>A0A813M7L6</accession>
<evidence type="ECO:0000256" key="1">
    <source>
        <dbReference type="SAM" id="MobiDB-lite"/>
    </source>
</evidence>
<reference evidence="2" key="1">
    <citation type="submission" date="2021-02" db="EMBL/GenBank/DDBJ databases">
        <authorList>
            <person name="Nowell W R."/>
        </authorList>
    </citation>
    <scope>NUCLEOTIDE SEQUENCE</scope>
    <source>
        <strain evidence="2">Ploen Becks lab</strain>
    </source>
</reference>
<gene>
    <name evidence="2" type="ORF">OXX778_LOCUS660</name>
</gene>